<evidence type="ECO:0000256" key="1">
    <source>
        <dbReference type="SAM" id="MobiDB-lite"/>
    </source>
</evidence>
<accession>A0A4S8KIC3</accession>
<dbReference type="Proteomes" id="UP000297245">
    <property type="component" value="Unassembled WGS sequence"/>
</dbReference>
<proteinExistence type="predicted"/>
<evidence type="ECO:0000313" key="3">
    <source>
        <dbReference type="Proteomes" id="UP000297245"/>
    </source>
</evidence>
<protein>
    <submittedName>
        <fullName evidence="2">Uncharacterized protein</fullName>
    </submittedName>
</protein>
<keyword evidence="3" id="KW-1185">Reference proteome</keyword>
<reference evidence="2 3" key="1">
    <citation type="journal article" date="2019" name="Nat. Ecol. Evol.">
        <title>Megaphylogeny resolves global patterns of mushroom evolution.</title>
        <authorList>
            <person name="Varga T."/>
            <person name="Krizsan K."/>
            <person name="Foldi C."/>
            <person name="Dima B."/>
            <person name="Sanchez-Garcia M."/>
            <person name="Sanchez-Ramirez S."/>
            <person name="Szollosi G.J."/>
            <person name="Szarkandi J.G."/>
            <person name="Papp V."/>
            <person name="Albert L."/>
            <person name="Andreopoulos W."/>
            <person name="Angelini C."/>
            <person name="Antonin V."/>
            <person name="Barry K.W."/>
            <person name="Bougher N.L."/>
            <person name="Buchanan P."/>
            <person name="Buyck B."/>
            <person name="Bense V."/>
            <person name="Catcheside P."/>
            <person name="Chovatia M."/>
            <person name="Cooper J."/>
            <person name="Damon W."/>
            <person name="Desjardin D."/>
            <person name="Finy P."/>
            <person name="Geml J."/>
            <person name="Haridas S."/>
            <person name="Hughes K."/>
            <person name="Justo A."/>
            <person name="Karasinski D."/>
            <person name="Kautmanova I."/>
            <person name="Kiss B."/>
            <person name="Kocsube S."/>
            <person name="Kotiranta H."/>
            <person name="LaButti K.M."/>
            <person name="Lechner B.E."/>
            <person name="Liimatainen K."/>
            <person name="Lipzen A."/>
            <person name="Lukacs Z."/>
            <person name="Mihaltcheva S."/>
            <person name="Morgado L.N."/>
            <person name="Niskanen T."/>
            <person name="Noordeloos M.E."/>
            <person name="Ohm R.A."/>
            <person name="Ortiz-Santana B."/>
            <person name="Ovrebo C."/>
            <person name="Racz N."/>
            <person name="Riley R."/>
            <person name="Savchenko A."/>
            <person name="Shiryaev A."/>
            <person name="Soop K."/>
            <person name="Spirin V."/>
            <person name="Szebenyi C."/>
            <person name="Tomsovsky M."/>
            <person name="Tulloss R.E."/>
            <person name="Uehling J."/>
            <person name="Grigoriev I.V."/>
            <person name="Vagvolgyi C."/>
            <person name="Papp T."/>
            <person name="Martin F.M."/>
            <person name="Miettinen O."/>
            <person name="Hibbett D.S."/>
            <person name="Nagy L.G."/>
        </authorList>
    </citation>
    <scope>NUCLEOTIDE SEQUENCE [LARGE SCALE GENOMIC DNA]</scope>
    <source>
        <strain evidence="2 3">CBS 962.96</strain>
    </source>
</reference>
<name>A0A4S8KIC3_DENBC</name>
<evidence type="ECO:0000313" key="2">
    <source>
        <dbReference type="EMBL" id="THU75109.1"/>
    </source>
</evidence>
<sequence length="131" mass="15586">MIRIHVLAEDVWQEMERQWPLEKLPCRTYDSRNGLRELLNDNVSEFKWQLMEAYDKNDNPIHPTDYPKLRGAIVLCHISISRWEVKRKYTFSPHIVQLQVLVPSRPFGTKPETPKKPYGLENSPRRSSRRS</sequence>
<feature type="region of interest" description="Disordered" evidence="1">
    <location>
        <begin position="105"/>
        <end position="131"/>
    </location>
</feature>
<organism evidence="2 3">
    <name type="scientific">Dendrothele bispora (strain CBS 962.96)</name>
    <dbReference type="NCBI Taxonomy" id="1314807"/>
    <lineage>
        <taxon>Eukaryota</taxon>
        <taxon>Fungi</taxon>
        <taxon>Dikarya</taxon>
        <taxon>Basidiomycota</taxon>
        <taxon>Agaricomycotina</taxon>
        <taxon>Agaricomycetes</taxon>
        <taxon>Agaricomycetidae</taxon>
        <taxon>Agaricales</taxon>
        <taxon>Agaricales incertae sedis</taxon>
        <taxon>Dendrothele</taxon>
    </lineage>
</organism>
<dbReference type="EMBL" id="ML182910">
    <property type="protein sequence ID" value="THU75109.1"/>
    <property type="molecule type" value="Genomic_DNA"/>
</dbReference>
<gene>
    <name evidence="2" type="ORF">K435DRAFT_787645</name>
</gene>
<dbReference type="AlphaFoldDB" id="A0A4S8KIC3"/>